<reference evidence="2" key="1">
    <citation type="submission" date="2020-10" db="EMBL/GenBank/DDBJ databases">
        <authorList>
            <person name="Gilroy R."/>
        </authorList>
    </citation>
    <scope>NUCLEOTIDE SEQUENCE</scope>
    <source>
        <strain evidence="2">ChiHecec3B27-6122</strain>
    </source>
</reference>
<keyword evidence="2" id="KW-0489">Methyltransferase</keyword>
<dbReference type="GO" id="GO:0008168">
    <property type="term" value="F:methyltransferase activity"/>
    <property type="evidence" value="ECO:0007669"/>
    <property type="project" value="UniProtKB-KW"/>
</dbReference>
<keyword evidence="2" id="KW-0808">Transferase</keyword>
<dbReference type="InterPro" id="IPR029063">
    <property type="entry name" value="SAM-dependent_MTases_sf"/>
</dbReference>
<dbReference type="Gene3D" id="3.40.50.150">
    <property type="entry name" value="Vaccinia Virus protein VP39"/>
    <property type="match status" value="1"/>
</dbReference>
<evidence type="ECO:0000259" key="1">
    <source>
        <dbReference type="Pfam" id="PF08242"/>
    </source>
</evidence>
<dbReference type="CDD" id="cd02440">
    <property type="entry name" value="AdoMet_MTases"/>
    <property type="match status" value="1"/>
</dbReference>
<feature type="domain" description="Methyltransferase type 12" evidence="1">
    <location>
        <begin position="45"/>
        <end position="139"/>
    </location>
</feature>
<dbReference type="Pfam" id="PF08242">
    <property type="entry name" value="Methyltransf_12"/>
    <property type="match status" value="1"/>
</dbReference>
<dbReference type="SUPFAM" id="SSF53335">
    <property type="entry name" value="S-adenosyl-L-methionine-dependent methyltransferases"/>
    <property type="match status" value="1"/>
</dbReference>
<dbReference type="Proteomes" id="UP000886876">
    <property type="component" value="Unassembled WGS sequence"/>
</dbReference>
<dbReference type="EMBL" id="DVJS01000008">
    <property type="protein sequence ID" value="HIS96389.1"/>
    <property type="molecule type" value="Genomic_DNA"/>
</dbReference>
<organism evidence="2 3">
    <name type="scientific">Candidatus Scatomorpha pullistercoris</name>
    <dbReference type="NCBI Taxonomy" id="2840929"/>
    <lineage>
        <taxon>Bacteria</taxon>
        <taxon>Bacillati</taxon>
        <taxon>Bacillota</taxon>
        <taxon>Clostridia</taxon>
        <taxon>Eubacteriales</taxon>
        <taxon>Candidatus Scatomorpha</taxon>
    </lineage>
</organism>
<dbReference type="AlphaFoldDB" id="A0A9D1G477"/>
<dbReference type="GO" id="GO:0032259">
    <property type="term" value="P:methylation"/>
    <property type="evidence" value="ECO:0007669"/>
    <property type="project" value="UniProtKB-KW"/>
</dbReference>
<comment type="caution">
    <text evidence="2">The sequence shown here is derived from an EMBL/GenBank/DDBJ whole genome shotgun (WGS) entry which is preliminary data.</text>
</comment>
<evidence type="ECO:0000313" key="2">
    <source>
        <dbReference type="EMBL" id="HIS96389.1"/>
    </source>
</evidence>
<name>A0A9D1G477_9FIRM</name>
<proteinExistence type="predicted"/>
<gene>
    <name evidence="2" type="ORF">IAD42_00260</name>
</gene>
<dbReference type="PANTHER" id="PTHR43861">
    <property type="entry name" value="TRANS-ACONITATE 2-METHYLTRANSFERASE-RELATED"/>
    <property type="match status" value="1"/>
</dbReference>
<sequence>MRTHEICDYSDTNYQAFWAEGRDYEDAVERIAIRKLTADFSGDCIEIGAGFGRLAEEYAPRCRSVLLTDRAEHLLDEARERMAKLGLTNVRCENADLYELAQLGQTFDAAVCVRVLHHVECVQDFFSQVYNVLKPGGLFVLEYANKRNALEIARCLVGRSTAKPFDHEPTRRSDSVYYNFHPAYVEQQLREAGFEIVDQMAVSLFRSAKLKSVFGKDKLVRLERPLQHPMGKLKLTPSVFLKLRKI</sequence>
<protein>
    <submittedName>
        <fullName evidence="2">Class I SAM-dependent methyltransferase</fullName>
    </submittedName>
</protein>
<reference evidence="2" key="2">
    <citation type="journal article" date="2021" name="PeerJ">
        <title>Extensive microbial diversity within the chicken gut microbiome revealed by metagenomics and culture.</title>
        <authorList>
            <person name="Gilroy R."/>
            <person name="Ravi A."/>
            <person name="Getino M."/>
            <person name="Pursley I."/>
            <person name="Horton D.L."/>
            <person name="Alikhan N.F."/>
            <person name="Baker D."/>
            <person name="Gharbi K."/>
            <person name="Hall N."/>
            <person name="Watson M."/>
            <person name="Adriaenssens E.M."/>
            <person name="Foster-Nyarko E."/>
            <person name="Jarju S."/>
            <person name="Secka A."/>
            <person name="Antonio M."/>
            <person name="Oren A."/>
            <person name="Chaudhuri R.R."/>
            <person name="La Ragione R."/>
            <person name="Hildebrand F."/>
            <person name="Pallen M.J."/>
        </authorList>
    </citation>
    <scope>NUCLEOTIDE SEQUENCE</scope>
    <source>
        <strain evidence="2">ChiHecec3B27-6122</strain>
    </source>
</reference>
<evidence type="ECO:0000313" key="3">
    <source>
        <dbReference type="Proteomes" id="UP000886876"/>
    </source>
</evidence>
<dbReference type="InterPro" id="IPR013217">
    <property type="entry name" value="Methyltransf_12"/>
</dbReference>
<accession>A0A9D1G477</accession>